<feature type="compositionally biased region" description="Polar residues" evidence="1">
    <location>
        <begin position="211"/>
        <end position="231"/>
    </location>
</feature>
<evidence type="ECO:0000256" key="2">
    <source>
        <dbReference type="SAM" id="Phobius"/>
    </source>
</evidence>
<comment type="caution">
    <text evidence="4">The sequence shown here is derived from an EMBL/GenBank/DDBJ whole genome shotgun (WGS) entry which is preliminary data.</text>
</comment>
<feature type="region of interest" description="Disordered" evidence="1">
    <location>
        <begin position="620"/>
        <end position="717"/>
    </location>
</feature>
<evidence type="ECO:0000256" key="1">
    <source>
        <dbReference type="SAM" id="MobiDB-lite"/>
    </source>
</evidence>
<feature type="transmembrane region" description="Helical" evidence="2">
    <location>
        <begin position="552"/>
        <end position="571"/>
    </location>
</feature>
<dbReference type="PRINTS" id="PR01217">
    <property type="entry name" value="PRICHEXTENSN"/>
</dbReference>
<dbReference type="InterPro" id="IPR007921">
    <property type="entry name" value="CHAP_dom"/>
</dbReference>
<dbReference type="EMBL" id="JBHSBI010000011">
    <property type="protein sequence ID" value="MFC4010004.1"/>
    <property type="molecule type" value="Genomic_DNA"/>
</dbReference>
<feature type="compositionally biased region" description="Low complexity" evidence="1">
    <location>
        <begin position="323"/>
        <end position="423"/>
    </location>
</feature>
<feature type="domain" description="Peptidase C51" evidence="3">
    <location>
        <begin position="41"/>
        <end position="126"/>
    </location>
</feature>
<feature type="compositionally biased region" description="Low complexity" evidence="1">
    <location>
        <begin position="431"/>
        <end position="468"/>
    </location>
</feature>
<keyword evidence="2" id="KW-0472">Membrane</keyword>
<protein>
    <submittedName>
        <fullName evidence="4">CHAP domain-containing protein</fullName>
    </submittedName>
</protein>
<dbReference type="InterPro" id="IPR038765">
    <property type="entry name" value="Papain-like_cys_pep_sf"/>
</dbReference>
<keyword evidence="2" id="KW-0812">Transmembrane</keyword>
<accession>A0ABV8GCY4</accession>
<reference evidence="5" key="1">
    <citation type="journal article" date="2019" name="Int. J. Syst. Evol. Microbiol.">
        <title>The Global Catalogue of Microorganisms (GCM) 10K type strain sequencing project: providing services to taxonomists for standard genome sequencing and annotation.</title>
        <authorList>
            <consortium name="The Broad Institute Genomics Platform"/>
            <consortium name="The Broad Institute Genome Sequencing Center for Infectious Disease"/>
            <person name="Wu L."/>
            <person name="Ma J."/>
        </authorList>
    </citation>
    <scope>NUCLEOTIDE SEQUENCE [LARGE SCALE GENOMIC DNA]</scope>
    <source>
        <strain evidence="5">TBRC 1276</strain>
    </source>
</reference>
<feature type="region of interest" description="Disordered" evidence="1">
    <location>
        <begin position="143"/>
        <end position="532"/>
    </location>
</feature>
<sequence length="717" mass="74448">MTPEIQRFIELLQSQLGYAGKGAATKFGEWYGNNVEFDADYSSAPWCDMYLSWAAHKLGYQEWIGQFAWTVAHARWFKEHHAWGKAPKPGALVFFDWSGTGQIDNIDHVGVVTKVKGDKIFTIEGNTGGGVVERKERDTNSVVGYGYPERVKSRLDETASGTQQVSQGAARPPGAPAQTDDRTSEARTGPHPPRDQSADQNPEASRDTHMTQEQPGQGRSDTRPDANTTREQLADRPPHQPPGGHTGKDRPLGGPPGESFGGSPGDNPAQGLQTPQSTDDRGPQEGDPSTADRPGKDTADVPPSHGKSTGPLSPDTNQDDSHSAAPPTHAPPQASDSPPDASAPSPNSPDNPTATPTSDTSTSTPTPTASPTSETPTSTPTPTASPTSETPTSTPTATPTSETPTSTPTATPTSETPSATVTPTPSPSETPPTATATPTTSDTPAASVSQTAAETTAPSPSADASASPEPEPTPSPSEAATTSQAEATPASTSSPTTTPSPAEPVASTAAEPVPDQATDAASQAPGPSVTTAFPTHLQASVSGPPASLSTPALITSAVVAVLALFAVFAVLKTRARARAAASAYAAPSLSMPVARHDVAEPDESSLWRRELLEVIEAAIALPPSGEQDGDSPDRQENRRPDPEPREQDVLTEPLEAVIDTGTSERIVIPEATTPFDAFTPARSTDQDTPDPTHHGHGPSGEHHDGDEDGTTERPSTP</sequence>
<proteinExistence type="predicted"/>
<feature type="compositionally biased region" description="Gly residues" evidence="1">
    <location>
        <begin position="255"/>
        <end position="264"/>
    </location>
</feature>
<keyword evidence="2" id="KW-1133">Transmembrane helix</keyword>
<feature type="compositionally biased region" description="Low complexity" evidence="1">
    <location>
        <begin position="476"/>
        <end position="514"/>
    </location>
</feature>
<evidence type="ECO:0000313" key="5">
    <source>
        <dbReference type="Proteomes" id="UP001595851"/>
    </source>
</evidence>
<dbReference type="SUPFAM" id="SSF54001">
    <property type="entry name" value="Cysteine proteinases"/>
    <property type="match status" value="1"/>
</dbReference>
<name>A0ABV8GCY4_9ACTN</name>
<dbReference type="Proteomes" id="UP001595851">
    <property type="component" value="Unassembled WGS sequence"/>
</dbReference>
<feature type="compositionally biased region" description="Basic and acidic residues" evidence="1">
    <location>
        <begin position="631"/>
        <end position="648"/>
    </location>
</feature>
<feature type="compositionally biased region" description="Polar residues" evidence="1">
    <location>
        <begin position="306"/>
        <end position="316"/>
    </location>
</feature>
<dbReference type="RefSeq" id="WP_379530029.1">
    <property type="nucleotide sequence ID" value="NZ_JBHSBI010000011.1"/>
</dbReference>
<gene>
    <name evidence="4" type="ORF">ACFOY2_22440</name>
</gene>
<keyword evidence="5" id="KW-1185">Reference proteome</keyword>
<evidence type="ECO:0000313" key="4">
    <source>
        <dbReference type="EMBL" id="MFC4010004.1"/>
    </source>
</evidence>
<evidence type="ECO:0000259" key="3">
    <source>
        <dbReference type="Pfam" id="PF05257"/>
    </source>
</evidence>
<dbReference type="Pfam" id="PF05257">
    <property type="entry name" value="CHAP"/>
    <property type="match status" value="1"/>
</dbReference>
<organism evidence="4 5">
    <name type="scientific">Nonomuraea purpurea</name>
    <dbReference type="NCBI Taxonomy" id="1849276"/>
    <lineage>
        <taxon>Bacteria</taxon>
        <taxon>Bacillati</taxon>
        <taxon>Actinomycetota</taxon>
        <taxon>Actinomycetes</taxon>
        <taxon>Streptosporangiales</taxon>
        <taxon>Streptosporangiaceae</taxon>
        <taxon>Nonomuraea</taxon>
    </lineage>
</organism>